<evidence type="ECO:0000259" key="1">
    <source>
        <dbReference type="PROSITE" id="PS51192"/>
    </source>
</evidence>
<dbReference type="OrthoDB" id="9802848at2"/>
<sequence>MGYLNNADVIVANIHKVYSSTSRKALVNILDADYFDMIIIDEAHHSAADSWLKTLKHFNAKKVVKLTATPIRGDDKEIDGEIIYKYELADAIKEGLVKNIVAEDYTTEKLEFLVDGQLVDKETALEAMDKKWVTRSVAYSTACNRTIVEMSLRRLNEKRRQGLTHHQIIAVACDIEHAKEVKALYEEYGLNAAVVSSDDPEDAEDVIIEYKKGQLDVVVNVNMLGEGFDHSNISIAAIFRPFRTLAPYAQFIGRALRRIPEGNDTIDNIAHVVYHTELGLDDLWTFYTGQRTKAERKKVLEFEYYREQGKKQDRDVGEVNAHGKVVVNTKEFLTDGVASVYQDEIRESIRLQELKIQNVADMMKAAGHSESDINEYKASQKRSLDSEITEKRNKLREELIREELHKIHKEDIVNRVEELFVETGIHPKGNELPNRTTSVFLKNSGTNDAYVIKYINSSLKNRIKRGIDEWEAYDFEQARTLLPQIIQAIYEKIRNLEG</sequence>
<dbReference type="InterPro" id="IPR014001">
    <property type="entry name" value="Helicase_ATP-bd"/>
</dbReference>
<dbReference type="GO" id="GO:0005829">
    <property type="term" value="C:cytosol"/>
    <property type="evidence" value="ECO:0007669"/>
    <property type="project" value="TreeGrafter"/>
</dbReference>
<dbReference type="Gene3D" id="3.40.50.300">
    <property type="entry name" value="P-loop containing nucleotide triphosphate hydrolases"/>
    <property type="match status" value="2"/>
</dbReference>
<dbReference type="Pfam" id="PF00271">
    <property type="entry name" value="Helicase_C"/>
    <property type="match status" value="1"/>
</dbReference>
<feature type="domain" description="Helicase C-terminal" evidence="2">
    <location>
        <begin position="147"/>
        <end position="317"/>
    </location>
</feature>
<dbReference type="PROSITE" id="PS51192">
    <property type="entry name" value="HELICASE_ATP_BIND_1"/>
    <property type="match status" value="1"/>
</dbReference>
<dbReference type="InterPro" id="IPR006935">
    <property type="entry name" value="Helicase/UvrB_N"/>
</dbReference>
<feature type="domain" description="Helicase ATP-binding" evidence="1">
    <location>
        <begin position="1"/>
        <end position="88"/>
    </location>
</feature>
<evidence type="ECO:0000259" key="2">
    <source>
        <dbReference type="PROSITE" id="PS51194"/>
    </source>
</evidence>
<dbReference type="Pfam" id="PF04851">
    <property type="entry name" value="ResIII"/>
    <property type="match status" value="1"/>
</dbReference>
<dbReference type="EMBL" id="MRTJ01000013">
    <property type="protein sequence ID" value="OMF10605.1"/>
    <property type="molecule type" value="Genomic_DNA"/>
</dbReference>
<dbReference type="GO" id="GO:0016787">
    <property type="term" value="F:hydrolase activity"/>
    <property type="evidence" value="ECO:0007669"/>
    <property type="project" value="InterPro"/>
</dbReference>
<dbReference type="PROSITE" id="PS51194">
    <property type="entry name" value="HELICASE_CTER"/>
    <property type="match status" value="1"/>
</dbReference>
<dbReference type="PANTHER" id="PTHR47396:SF1">
    <property type="entry name" value="ATP-DEPENDENT HELICASE IRC3-RELATED"/>
    <property type="match status" value="1"/>
</dbReference>
<dbReference type="PANTHER" id="PTHR47396">
    <property type="entry name" value="TYPE I RESTRICTION ENZYME ECOKI R PROTEIN"/>
    <property type="match status" value="1"/>
</dbReference>
<evidence type="ECO:0000313" key="4">
    <source>
        <dbReference type="Proteomes" id="UP000187134"/>
    </source>
</evidence>
<dbReference type="GO" id="GO:0003677">
    <property type="term" value="F:DNA binding"/>
    <property type="evidence" value="ECO:0007669"/>
    <property type="project" value="InterPro"/>
</dbReference>
<accession>A0A1R1BLJ8</accession>
<reference evidence="3 4" key="1">
    <citation type="submission" date="2016-11" db="EMBL/GenBank/DDBJ databases">
        <title>Paenibacillus species isolates.</title>
        <authorList>
            <person name="Beno S.M."/>
        </authorList>
    </citation>
    <scope>NUCLEOTIDE SEQUENCE [LARGE SCALE GENOMIC DNA]</scope>
    <source>
        <strain evidence="3 4">FSL H8-0246</strain>
    </source>
</reference>
<proteinExistence type="predicted"/>
<comment type="caution">
    <text evidence="3">The sequence shown here is derived from an EMBL/GenBank/DDBJ whole genome shotgun (WGS) entry which is preliminary data.</text>
</comment>
<dbReference type="InterPro" id="IPR001650">
    <property type="entry name" value="Helicase_C-like"/>
</dbReference>
<dbReference type="SUPFAM" id="SSF52540">
    <property type="entry name" value="P-loop containing nucleoside triphosphate hydrolases"/>
    <property type="match status" value="1"/>
</dbReference>
<dbReference type="InterPro" id="IPR050742">
    <property type="entry name" value="Helicase_Restrict-Modif_Enz"/>
</dbReference>
<dbReference type="Proteomes" id="UP000187134">
    <property type="component" value="Unassembled WGS sequence"/>
</dbReference>
<name>A0A1R1BLJ8_PAEAM</name>
<dbReference type="GO" id="GO:0005524">
    <property type="term" value="F:ATP binding"/>
    <property type="evidence" value="ECO:0007669"/>
    <property type="project" value="InterPro"/>
</dbReference>
<evidence type="ECO:0000313" key="3">
    <source>
        <dbReference type="EMBL" id="OMF10605.1"/>
    </source>
</evidence>
<gene>
    <name evidence="3" type="ORF">BK131_23595</name>
</gene>
<organism evidence="3 4">
    <name type="scientific">Paenibacillus amylolyticus</name>
    <dbReference type="NCBI Taxonomy" id="1451"/>
    <lineage>
        <taxon>Bacteria</taxon>
        <taxon>Bacillati</taxon>
        <taxon>Bacillota</taxon>
        <taxon>Bacilli</taxon>
        <taxon>Bacillales</taxon>
        <taxon>Paenibacillaceae</taxon>
        <taxon>Paenibacillus</taxon>
    </lineage>
</organism>
<dbReference type="InterPro" id="IPR027417">
    <property type="entry name" value="P-loop_NTPase"/>
</dbReference>
<dbReference type="SMART" id="SM00490">
    <property type="entry name" value="HELICc"/>
    <property type="match status" value="1"/>
</dbReference>
<dbReference type="AlphaFoldDB" id="A0A1R1BLJ8"/>
<protein>
    <submittedName>
        <fullName evidence="3">Uncharacterized protein</fullName>
    </submittedName>
</protein>